<feature type="transmembrane region" description="Helical" evidence="11">
    <location>
        <begin position="292"/>
        <end position="316"/>
    </location>
</feature>
<protein>
    <recommendedName>
        <fullName evidence="11">Zinc metalloprotease</fullName>
        <ecNumber evidence="11">3.4.24.-</ecNumber>
    </recommendedName>
</protein>
<dbReference type="GO" id="GO:0016020">
    <property type="term" value="C:membrane"/>
    <property type="evidence" value="ECO:0007669"/>
    <property type="project" value="UniProtKB-SubCell"/>
</dbReference>
<dbReference type="InterPro" id="IPR041489">
    <property type="entry name" value="PDZ_6"/>
</dbReference>
<evidence type="ECO:0000256" key="9">
    <source>
        <dbReference type="ARBA" id="ARBA00023049"/>
    </source>
</evidence>
<dbReference type="GO" id="GO:0046872">
    <property type="term" value="F:metal ion binding"/>
    <property type="evidence" value="ECO:0007669"/>
    <property type="project" value="UniProtKB-KW"/>
</dbReference>
<feature type="domain" description="PDZ" evidence="12">
    <location>
        <begin position="128"/>
        <end position="183"/>
    </location>
</feature>
<gene>
    <name evidence="14" type="primary">rseP</name>
    <name evidence="14" type="ORF">DQK91_00330</name>
    <name evidence="13" type="ORF">E8L03_09555</name>
</gene>
<dbReference type="Pfam" id="PF02163">
    <property type="entry name" value="Peptidase_M50"/>
    <property type="match status" value="1"/>
</dbReference>
<evidence type="ECO:0000256" key="1">
    <source>
        <dbReference type="ARBA" id="ARBA00001947"/>
    </source>
</evidence>
<dbReference type="PANTHER" id="PTHR42837:SF2">
    <property type="entry name" value="MEMBRANE METALLOPROTEASE ARASP2, CHLOROPLASTIC-RELATED"/>
    <property type="match status" value="1"/>
</dbReference>
<dbReference type="Pfam" id="PF17820">
    <property type="entry name" value="PDZ_6"/>
    <property type="match status" value="1"/>
</dbReference>
<dbReference type="CDD" id="cd06163">
    <property type="entry name" value="S2P-M50_PDZ_RseP-like"/>
    <property type="match status" value="1"/>
</dbReference>
<keyword evidence="8 11" id="KW-1133">Transmembrane helix</keyword>
<comment type="subcellular location">
    <subcellularLocation>
        <location evidence="2">Membrane</location>
        <topology evidence="2">Multi-pass membrane protein</topology>
    </subcellularLocation>
</comment>
<keyword evidence="16" id="KW-1185">Reference proteome</keyword>
<dbReference type="GO" id="GO:0006508">
    <property type="term" value="P:proteolysis"/>
    <property type="evidence" value="ECO:0007669"/>
    <property type="project" value="UniProtKB-KW"/>
</dbReference>
<accession>A0A6P1ZPC7</accession>
<dbReference type="Gene3D" id="2.30.42.10">
    <property type="match status" value="1"/>
</dbReference>
<dbReference type="Proteomes" id="UP000503251">
    <property type="component" value="Chromosome"/>
</dbReference>
<evidence type="ECO:0000313" key="13">
    <source>
        <dbReference type="EMBL" id="QJT09167.1"/>
    </source>
</evidence>
<evidence type="ECO:0000256" key="7">
    <source>
        <dbReference type="ARBA" id="ARBA00022833"/>
    </source>
</evidence>
<evidence type="ECO:0000256" key="11">
    <source>
        <dbReference type="RuleBase" id="RU362031"/>
    </source>
</evidence>
<dbReference type="EMBL" id="QMIF01000001">
    <property type="protein sequence ID" value="TVM36405.1"/>
    <property type="molecule type" value="Genomic_DNA"/>
</dbReference>
<proteinExistence type="inferred from homology"/>
<keyword evidence="6 11" id="KW-0378">Hydrolase</keyword>
<evidence type="ECO:0000256" key="8">
    <source>
        <dbReference type="ARBA" id="ARBA00022989"/>
    </source>
</evidence>
<keyword evidence="10 11" id="KW-0472">Membrane</keyword>
<evidence type="ECO:0000256" key="2">
    <source>
        <dbReference type="ARBA" id="ARBA00004141"/>
    </source>
</evidence>
<evidence type="ECO:0000313" key="16">
    <source>
        <dbReference type="Proteomes" id="UP000503251"/>
    </source>
</evidence>
<keyword evidence="7 11" id="KW-0862">Zinc</keyword>
<dbReference type="InterPro" id="IPR008915">
    <property type="entry name" value="Peptidase_M50"/>
</dbReference>
<evidence type="ECO:0000313" key="15">
    <source>
        <dbReference type="Proteomes" id="UP000434052"/>
    </source>
</evidence>
<dbReference type="GO" id="GO:0004222">
    <property type="term" value="F:metalloendopeptidase activity"/>
    <property type="evidence" value="ECO:0007669"/>
    <property type="project" value="InterPro"/>
</dbReference>
<keyword evidence="11" id="KW-0479">Metal-binding</keyword>
<keyword evidence="9 11" id="KW-0482">Metalloprotease</keyword>
<reference evidence="14 15" key="1">
    <citation type="submission" date="2018-06" db="EMBL/GenBank/DDBJ databases">
        <title>Complete genome of Desulfovibrio marinus P48SEP.</title>
        <authorList>
            <person name="Crispim J.S."/>
            <person name="Vidigal P.M.P."/>
            <person name="Silva L.C.F."/>
            <person name="Araujo L.C."/>
            <person name="Laguardia C.N."/>
            <person name="Dias R.S."/>
            <person name="Sousa M.P."/>
            <person name="Paula S.O."/>
            <person name="Silva C."/>
        </authorList>
    </citation>
    <scope>NUCLEOTIDE SEQUENCE [LARGE SCALE GENOMIC DNA]</scope>
    <source>
        <strain evidence="14 15">P48SEP</strain>
    </source>
</reference>
<dbReference type="OrthoDB" id="9782003at2"/>
<name>A0A6P1ZPC7_9BACT</name>
<sequence length="356" mass="39039">MQSVAAFIIVLGVLIAFHELGHFLVAKLMGMGVKTYSLGFGPKVFGKRYGQTEYRLSWIPLGGYVSLVGEREDDQLEEGFTAREHFNRRPAWQRTLVILAGPVFNVILAWLIFWGLFWAQGMYEPLPVIGQVQEESPAAAAGIMKGDRILTVNGKEIDTWSDLSNTISASNGTEVTLTIERGDETITKALKPKLMTRPNLFGEDEKSYLIGIVGSGDHRVVPVSGGSAAVLSIERTWDYISLTVQGFAKLIERAIPLDTVGGPIMIAQLVSQQAQQGFGNLLALTALISVNLAIINLLPIPVLDGGHILFLIIEMIRRKPVSPRVQEMTFRVGFVLLITLMLLATYNDIARIFGGS</sequence>
<feature type="transmembrane region" description="Helical" evidence="11">
    <location>
        <begin position="6"/>
        <end position="25"/>
    </location>
</feature>
<dbReference type="InterPro" id="IPR001478">
    <property type="entry name" value="PDZ"/>
</dbReference>
<dbReference type="PANTHER" id="PTHR42837">
    <property type="entry name" value="REGULATOR OF SIGMA-E PROTEASE RSEP"/>
    <property type="match status" value="1"/>
</dbReference>
<evidence type="ECO:0000313" key="14">
    <source>
        <dbReference type="EMBL" id="TVM36405.1"/>
    </source>
</evidence>
<feature type="transmembrane region" description="Helical" evidence="11">
    <location>
        <begin position="328"/>
        <end position="346"/>
    </location>
</feature>
<dbReference type="SUPFAM" id="SSF50156">
    <property type="entry name" value="PDZ domain-like"/>
    <property type="match status" value="1"/>
</dbReference>
<feature type="transmembrane region" description="Helical" evidence="11">
    <location>
        <begin position="96"/>
        <end position="117"/>
    </location>
</feature>
<evidence type="ECO:0000256" key="6">
    <source>
        <dbReference type="ARBA" id="ARBA00022801"/>
    </source>
</evidence>
<comment type="similarity">
    <text evidence="3 11">Belongs to the peptidase M50B family.</text>
</comment>
<dbReference type="InterPro" id="IPR004387">
    <property type="entry name" value="Pept_M50_Zn"/>
</dbReference>
<dbReference type="NCBIfam" id="TIGR00054">
    <property type="entry name" value="RIP metalloprotease RseP"/>
    <property type="match status" value="1"/>
</dbReference>
<evidence type="ECO:0000256" key="10">
    <source>
        <dbReference type="ARBA" id="ARBA00023136"/>
    </source>
</evidence>
<dbReference type="EMBL" id="CP039543">
    <property type="protein sequence ID" value="QJT09167.1"/>
    <property type="molecule type" value="Genomic_DNA"/>
</dbReference>
<reference evidence="13 16" key="2">
    <citation type="submission" date="2019-04" db="EMBL/GenBank/DDBJ databases">
        <title>Isolation and culture of sulfate reducing bacteria from the cold seep of the South China Sea.</title>
        <authorList>
            <person name="Sun C."/>
            <person name="Liu R."/>
        </authorList>
    </citation>
    <scope>NUCLEOTIDE SEQUENCE [LARGE SCALE GENOMIC DNA]</scope>
    <source>
        <strain evidence="13 16">CS1</strain>
    </source>
</reference>
<dbReference type="SMART" id="SM00228">
    <property type="entry name" value="PDZ"/>
    <property type="match status" value="1"/>
</dbReference>
<dbReference type="Proteomes" id="UP000434052">
    <property type="component" value="Unassembled WGS sequence"/>
</dbReference>
<keyword evidence="4 14" id="KW-0645">Protease</keyword>
<evidence type="ECO:0000256" key="3">
    <source>
        <dbReference type="ARBA" id="ARBA00007931"/>
    </source>
</evidence>
<keyword evidence="5 11" id="KW-0812">Transmembrane</keyword>
<dbReference type="InterPro" id="IPR036034">
    <property type="entry name" value="PDZ_sf"/>
</dbReference>
<dbReference type="EC" id="3.4.24.-" evidence="11"/>
<comment type="cofactor">
    <cofactor evidence="1 11">
        <name>Zn(2+)</name>
        <dbReference type="ChEBI" id="CHEBI:29105"/>
    </cofactor>
</comment>
<dbReference type="CDD" id="cd23081">
    <property type="entry name" value="cpPDZ_EcRseP-like"/>
    <property type="match status" value="1"/>
</dbReference>
<evidence type="ECO:0000256" key="4">
    <source>
        <dbReference type="ARBA" id="ARBA00022670"/>
    </source>
</evidence>
<evidence type="ECO:0000259" key="12">
    <source>
        <dbReference type="PROSITE" id="PS50106"/>
    </source>
</evidence>
<organism evidence="14 15">
    <name type="scientific">Oceanidesulfovibrio marinus</name>
    <dbReference type="NCBI Taxonomy" id="370038"/>
    <lineage>
        <taxon>Bacteria</taxon>
        <taxon>Pseudomonadati</taxon>
        <taxon>Thermodesulfobacteriota</taxon>
        <taxon>Desulfovibrionia</taxon>
        <taxon>Desulfovibrionales</taxon>
        <taxon>Desulfovibrionaceae</taxon>
        <taxon>Oceanidesulfovibrio</taxon>
    </lineage>
</organism>
<dbReference type="AlphaFoldDB" id="A0A6P1ZPC7"/>
<evidence type="ECO:0000256" key="5">
    <source>
        <dbReference type="ARBA" id="ARBA00022692"/>
    </source>
</evidence>
<dbReference type="PROSITE" id="PS50106">
    <property type="entry name" value="PDZ"/>
    <property type="match status" value="1"/>
</dbReference>
<dbReference type="RefSeq" id="WP_144233441.1">
    <property type="nucleotide sequence ID" value="NZ_CP039543.1"/>
</dbReference>